<keyword evidence="2" id="KW-0812">Transmembrane</keyword>
<protein>
    <recommendedName>
        <fullName evidence="3">Putative Flp pilus-assembly TadG-like N-terminal domain-containing protein</fullName>
    </recommendedName>
</protein>
<dbReference type="Pfam" id="PF13400">
    <property type="entry name" value="Tad"/>
    <property type="match status" value="1"/>
</dbReference>
<dbReference type="EMBL" id="BHZD01000001">
    <property type="protein sequence ID" value="GCD44036.1"/>
    <property type="molecule type" value="Genomic_DNA"/>
</dbReference>
<keyword evidence="2" id="KW-0472">Membrane</keyword>
<feature type="compositionally biased region" description="Low complexity" evidence="1">
    <location>
        <begin position="108"/>
        <end position="119"/>
    </location>
</feature>
<reference evidence="4 5" key="1">
    <citation type="submission" date="2018-11" db="EMBL/GenBank/DDBJ databases">
        <title>Whole genome sequence of Streptomyces paromomycinus NBRC 15454(T).</title>
        <authorList>
            <person name="Komaki H."/>
            <person name="Tamura T."/>
        </authorList>
    </citation>
    <scope>NUCLEOTIDE SEQUENCE [LARGE SCALE GENOMIC DNA]</scope>
    <source>
        <strain evidence="4 5">NBRC 15454</strain>
    </source>
</reference>
<dbReference type="InterPro" id="IPR021202">
    <property type="entry name" value="Rv3654c-like"/>
</dbReference>
<dbReference type="NCBIfam" id="TIGR03816">
    <property type="entry name" value="tadE_like_DECH"/>
    <property type="match status" value="1"/>
</dbReference>
<dbReference type="InterPro" id="IPR028087">
    <property type="entry name" value="Tad_N"/>
</dbReference>
<name>A0A401W411_STREY</name>
<evidence type="ECO:0000313" key="5">
    <source>
        <dbReference type="Proteomes" id="UP000286746"/>
    </source>
</evidence>
<feature type="region of interest" description="Disordered" evidence="1">
    <location>
        <begin position="102"/>
        <end position="131"/>
    </location>
</feature>
<comment type="caution">
    <text evidence="4">The sequence shown here is derived from an EMBL/GenBank/DDBJ whole genome shotgun (WGS) entry which is preliminary data.</text>
</comment>
<evidence type="ECO:0000259" key="3">
    <source>
        <dbReference type="Pfam" id="PF13400"/>
    </source>
</evidence>
<organism evidence="4 5">
    <name type="scientific">Streptomyces paromomycinus</name>
    <name type="common">Streptomyces rimosus subsp. paromomycinus</name>
    <dbReference type="NCBI Taxonomy" id="92743"/>
    <lineage>
        <taxon>Bacteria</taxon>
        <taxon>Bacillati</taxon>
        <taxon>Actinomycetota</taxon>
        <taxon>Actinomycetes</taxon>
        <taxon>Kitasatosporales</taxon>
        <taxon>Streptomycetaceae</taxon>
        <taxon>Streptomyces</taxon>
    </lineage>
</organism>
<dbReference type="AlphaFoldDB" id="A0A401W411"/>
<evidence type="ECO:0000313" key="4">
    <source>
        <dbReference type="EMBL" id="GCD44036.1"/>
    </source>
</evidence>
<evidence type="ECO:0000256" key="1">
    <source>
        <dbReference type="SAM" id="MobiDB-lite"/>
    </source>
</evidence>
<feature type="compositionally biased region" description="Basic and acidic residues" evidence="1">
    <location>
        <begin position="122"/>
        <end position="131"/>
    </location>
</feature>
<evidence type="ECO:0000256" key="2">
    <source>
        <dbReference type="SAM" id="Phobius"/>
    </source>
</evidence>
<dbReference type="RefSeq" id="WP_125055011.1">
    <property type="nucleotide sequence ID" value="NZ_BHZD01000001.1"/>
</dbReference>
<accession>A0A401W411</accession>
<dbReference type="Proteomes" id="UP000286746">
    <property type="component" value="Unassembled WGS sequence"/>
</dbReference>
<keyword evidence="5" id="KW-1185">Reference proteome</keyword>
<sequence length="131" mass="13551">MRRRRWGDEGAATVWAVFAAMALCTVFAVVIVLAQVVVTRHRAGAAADLAALAAADTALRGGPAACRAAREVAAAQDAHLVRCTVRGDIADVTARARSGPFAPDIRARAGPAATAGRAAEPIPERADRARQ</sequence>
<gene>
    <name evidence="4" type="ORF">GKJPGBOP_03723</name>
</gene>
<feature type="domain" description="Putative Flp pilus-assembly TadG-like N-terminal" evidence="3">
    <location>
        <begin position="10"/>
        <end position="56"/>
    </location>
</feature>
<proteinExistence type="predicted"/>
<feature type="transmembrane region" description="Helical" evidence="2">
    <location>
        <begin position="12"/>
        <end position="34"/>
    </location>
</feature>
<keyword evidence="2" id="KW-1133">Transmembrane helix</keyword>